<organism evidence="2">
    <name type="scientific">Anguilla anguilla</name>
    <name type="common">European freshwater eel</name>
    <name type="synonym">Muraena anguilla</name>
    <dbReference type="NCBI Taxonomy" id="7936"/>
    <lineage>
        <taxon>Eukaryota</taxon>
        <taxon>Metazoa</taxon>
        <taxon>Chordata</taxon>
        <taxon>Craniata</taxon>
        <taxon>Vertebrata</taxon>
        <taxon>Euteleostomi</taxon>
        <taxon>Actinopterygii</taxon>
        <taxon>Neopterygii</taxon>
        <taxon>Teleostei</taxon>
        <taxon>Anguilliformes</taxon>
        <taxon>Anguillidae</taxon>
        <taxon>Anguilla</taxon>
    </lineage>
</organism>
<accession>A0A0E9RA22</accession>
<keyword evidence="1" id="KW-0812">Transmembrane</keyword>
<protein>
    <submittedName>
        <fullName evidence="2">Uncharacterized protein</fullName>
    </submittedName>
</protein>
<keyword evidence="1" id="KW-1133">Transmembrane helix</keyword>
<evidence type="ECO:0000313" key="2">
    <source>
        <dbReference type="EMBL" id="JAH25934.1"/>
    </source>
</evidence>
<evidence type="ECO:0000256" key="1">
    <source>
        <dbReference type="SAM" id="Phobius"/>
    </source>
</evidence>
<keyword evidence="1" id="KW-0472">Membrane</keyword>
<feature type="transmembrane region" description="Helical" evidence="1">
    <location>
        <begin position="20"/>
        <end position="40"/>
    </location>
</feature>
<proteinExistence type="predicted"/>
<reference evidence="2" key="2">
    <citation type="journal article" date="2015" name="Fish Shellfish Immunol.">
        <title>Early steps in the European eel (Anguilla anguilla)-Vibrio vulnificus interaction in the gills: Role of the RtxA13 toxin.</title>
        <authorList>
            <person name="Callol A."/>
            <person name="Pajuelo D."/>
            <person name="Ebbesson L."/>
            <person name="Teles M."/>
            <person name="MacKenzie S."/>
            <person name="Amaro C."/>
        </authorList>
    </citation>
    <scope>NUCLEOTIDE SEQUENCE</scope>
</reference>
<dbReference type="EMBL" id="GBXM01082643">
    <property type="protein sequence ID" value="JAH25934.1"/>
    <property type="molecule type" value="Transcribed_RNA"/>
</dbReference>
<reference evidence="2" key="1">
    <citation type="submission" date="2014-11" db="EMBL/GenBank/DDBJ databases">
        <authorList>
            <person name="Amaro Gonzalez C."/>
        </authorList>
    </citation>
    <scope>NUCLEOTIDE SEQUENCE</scope>
</reference>
<dbReference type="AlphaFoldDB" id="A0A0E9RA22"/>
<sequence length="47" mass="5587">MTLVSVFSHLLTVPIRKSYASMLYMPEVSLIMSFYMFVFLKCINRMF</sequence>
<name>A0A0E9RA22_ANGAN</name>